<feature type="transmembrane region" description="Helical" evidence="1">
    <location>
        <begin position="12"/>
        <end position="35"/>
    </location>
</feature>
<keyword evidence="1" id="KW-0812">Transmembrane</keyword>
<proteinExistence type="predicted"/>
<dbReference type="OrthoDB" id="10008698at2"/>
<evidence type="ECO:0000313" key="3">
    <source>
        <dbReference type="Proteomes" id="UP000000849"/>
    </source>
</evidence>
<keyword evidence="1" id="KW-1133">Transmembrane helix</keyword>
<organism evidence="2 3">
    <name type="scientific">Cellulomonas flavigena (strain ATCC 482 / DSM 20109 / BCRC 11376 / JCM 18109 / NBRC 3775 / NCIMB 8073 / NRS 134)</name>
    <dbReference type="NCBI Taxonomy" id="446466"/>
    <lineage>
        <taxon>Bacteria</taxon>
        <taxon>Bacillati</taxon>
        <taxon>Actinomycetota</taxon>
        <taxon>Actinomycetes</taxon>
        <taxon>Micrococcales</taxon>
        <taxon>Cellulomonadaceae</taxon>
        <taxon>Cellulomonas</taxon>
    </lineage>
</organism>
<dbReference type="Proteomes" id="UP000000849">
    <property type="component" value="Chromosome"/>
</dbReference>
<feature type="transmembrane region" description="Helical" evidence="1">
    <location>
        <begin position="73"/>
        <end position="97"/>
    </location>
</feature>
<evidence type="ECO:0000256" key="1">
    <source>
        <dbReference type="SAM" id="Phobius"/>
    </source>
</evidence>
<dbReference type="KEGG" id="cfl:Cfla_1503"/>
<sequence length="132" mass="13644">MTAAPALVRDHALPLSFAVLGGITQTCSVAGLALLTLGHGVAAWALMMVGTLLSLGNQLRWRRRVDGRPLGNSLGAVGLLATVIAVLVVAALGARAVVTDLPWLAALVALAAGAVTTVLLRWWQLRPVRSPV</sequence>
<evidence type="ECO:0008006" key="4">
    <source>
        <dbReference type="Google" id="ProtNLM"/>
    </source>
</evidence>
<dbReference type="STRING" id="446466.Cfla_1503"/>
<keyword evidence="1" id="KW-0472">Membrane</keyword>
<protein>
    <recommendedName>
        <fullName evidence="4">Transmembrane protein</fullName>
    </recommendedName>
</protein>
<evidence type="ECO:0000313" key="2">
    <source>
        <dbReference type="EMBL" id="ADG74401.1"/>
    </source>
</evidence>
<name>D5UD64_CELFN</name>
<gene>
    <name evidence="2" type="ordered locus">Cfla_1503</name>
</gene>
<dbReference type="HOGENOM" id="CLU_1913321_0_0_11"/>
<feature type="transmembrane region" description="Helical" evidence="1">
    <location>
        <begin position="41"/>
        <end position="61"/>
    </location>
</feature>
<keyword evidence="3" id="KW-1185">Reference proteome</keyword>
<dbReference type="EMBL" id="CP001964">
    <property type="protein sequence ID" value="ADG74401.1"/>
    <property type="molecule type" value="Genomic_DNA"/>
</dbReference>
<accession>D5UD64</accession>
<dbReference type="RefSeq" id="WP_013116735.1">
    <property type="nucleotide sequence ID" value="NC_014151.1"/>
</dbReference>
<reference evidence="2 3" key="1">
    <citation type="journal article" date="2010" name="Stand. Genomic Sci.">
        <title>Complete genome sequence of Cellulomonas flavigena type strain (134).</title>
        <authorList>
            <person name="Abt B."/>
            <person name="Foster B."/>
            <person name="Lapidus A."/>
            <person name="Clum A."/>
            <person name="Sun H."/>
            <person name="Pukall R."/>
            <person name="Lucas S."/>
            <person name="Glavina Del Rio T."/>
            <person name="Nolan M."/>
            <person name="Tice H."/>
            <person name="Cheng J.F."/>
            <person name="Pitluck S."/>
            <person name="Liolios K."/>
            <person name="Ivanova N."/>
            <person name="Mavromatis K."/>
            <person name="Ovchinnikova G."/>
            <person name="Pati A."/>
            <person name="Goodwin L."/>
            <person name="Chen A."/>
            <person name="Palaniappan K."/>
            <person name="Land M."/>
            <person name="Hauser L."/>
            <person name="Chang Y.J."/>
            <person name="Jeffries C.D."/>
            <person name="Rohde M."/>
            <person name="Goker M."/>
            <person name="Woyke T."/>
            <person name="Bristow J."/>
            <person name="Eisen J.A."/>
            <person name="Markowitz V."/>
            <person name="Hugenholtz P."/>
            <person name="Kyrpides N.C."/>
            <person name="Klenk H.P."/>
        </authorList>
    </citation>
    <scope>NUCLEOTIDE SEQUENCE [LARGE SCALE GENOMIC DNA]</scope>
    <source>
        <strain evidence="3">ATCC 482 / DSM 20109 / BCRC 11376 / JCM 18109 / NBRC 3775 / NCIMB 8073 / NRS 134</strain>
    </source>
</reference>
<dbReference type="AlphaFoldDB" id="D5UD64"/>
<feature type="transmembrane region" description="Helical" evidence="1">
    <location>
        <begin position="103"/>
        <end position="123"/>
    </location>
</feature>